<dbReference type="AlphaFoldDB" id="A0A316AGN1"/>
<name>A0A316AGN1_9BACT</name>
<dbReference type="InterPro" id="IPR036767">
    <property type="entry name" value="ApaG_sf"/>
</dbReference>
<dbReference type="OrthoDB" id="9795226at2"/>
<dbReference type="RefSeq" id="WP_109676166.1">
    <property type="nucleotide sequence ID" value="NZ_QGDT01000010.1"/>
</dbReference>
<dbReference type="InterPro" id="IPR050718">
    <property type="entry name" value="ApaG-like"/>
</dbReference>
<dbReference type="NCBIfam" id="NF003967">
    <property type="entry name" value="PRK05461.1"/>
    <property type="match status" value="1"/>
</dbReference>
<dbReference type="EMBL" id="QGDT01000010">
    <property type="protein sequence ID" value="PWJ56781.1"/>
    <property type="molecule type" value="Genomic_DNA"/>
</dbReference>
<organism evidence="2 3">
    <name type="scientific">Dyadobacter jejuensis</name>
    <dbReference type="NCBI Taxonomy" id="1082580"/>
    <lineage>
        <taxon>Bacteria</taxon>
        <taxon>Pseudomonadati</taxon>
        <taxon>Bacteroidota</taxon>
        <taxon>Cytophagia</taxon>
        <taxon>Cytophagales</taxon>
        <taxon>Spirosomataceae</taxon>
        <taxon>Dyadobacter</taxon>
    </lineage>
</organism>
<evidence type="ECO:0000259" key="1">
    <source>
        <dbReference type="PROSITE" id="PS51087"/>
    </source>
</evidence>
<proteinExistence type="predicted"/>
<dbReference type="InterPro" id="IPR007474">
    <property type="entry name" value="ApaG_domain"/>
</dbReference>
<dbReference type="SUPFAM" id="SSF110069">
    <property type="entry name" value="ApaG-like"/>
    <property type="match status" value="1"/>
</dbReference>
<sequence length="128" mass="14537">MVSQITDGVKVTVQTEYQPDYSSPDQNHYVFTYKIVIENGSEHTVKLLRRYWVILDANRGIREVEGEGVVGLQPILEPGDRHEYVSGCNLKTDIGKMSGTYLMERILDGKKFNVSVPAFSLIVPYRLN</sequence>
<evidence type="ECO:0000313" key="3">
    <source>
        <dbReference type="Proteomes" id="UP000245880"/>
    </source>
</evidence>
<dbReference type="PROSITE" id="PS51087">
    <property type="entry name" value="APAG"/>
    <property type="match status" value="1"/>
</dbReference>
<dbReference type="Pfam" id="PF04379">
    <property type="entry name" value="DUF525"/>
    <property type="match status" value="1"/>
</dbReference>
<protein>
    <submittedName>
        <fullName evidence="2">ApaG protein</fullName>
    </submittedName>
</protein>
<keyword evidence="3" id="KW-1185">Reference proteome</keyword>
<evidence type="ECO:0000313" key="2">
    <source>
        <dbReference type="EMBL" id="PWJ56781.1"/>
    </source>
</evidence>
<reference evidence="2 3" key="1">
    <citation type="submission" date="2018-03" db="EMBL/GenBank/DDBJ databases">
        <title>Genomic Encyclopedia of Archaeal and Bacterial Type Strains, Phase II (KMG-II): from individual species to whole genera.</title>
        <authorList>
            <person name="Goeker M."/>
        </authorList>
    </citation>
    <scope>NUCLEOTIDE SEQUENCE [LARGE SCALE GENOMIC DNA]</scope>
    <source>
        <strain evidence="2 3">DSM 100346</strain>
    </source>
</reference>
<accession>A0A316AGN1</accession>
<feature type="domain" description="ApaG" evidence="1">
    <location>
        <begin position="3"/>
        <end position="128"/>
    </location>
</feature>
<gene>
    <name evidence="2" type="ORF">CLV98_11092</name>
</gene>
<comment type="caution">
    <text evidence="2">The sequence shown here is derived from an EMBL/GenBank/DDBJ whole genome shotgun (WGS) entry which is preliminary data.</text>
</comment>
<dbReference type="PANTHER" id="PTHR47191:SF2">
    <property type="entry name" value="OS05G0170800 PROTEIN"/>
    <property type="match status" value="1"/>
</dbReference>
<dbReference type="Gene3D" id="2.60.40.1470">
    <property type="entry name" value="ApaG domain"/>
    <property type="match status" value="1"/>
</dbReference>
<dbReference type="Proteomes" id="UP000245880">
    <property type="component" value="Unassembled WGS sequence"/>
</dbReference>
<dbReference type="PANTHER" id="PTHR47191">
    <property type="entry name" value="OS05G0170800 PROTEIN"/>
    <property type="match status" value="1"/>
</dbReference>